<feature type="compositionally biased region" description="Acidic residues" evidence="2">
    <location>
        <begin position="1730"/>
        <end position="1741"/>
    </location>
</feature>
<dbReference type="Gene3D" id="3.30.420.10">
    <property type="entry name" value="Ribonuclease H-like superfamily/Ribonuclease H"/>
    <property type="match status" value="1"/>
</dbReference>
<dbReference type="Pfam" id="PF07727">
    <property type="entry name" value="RVT_2"/>
    <property type="match status" value="1"/>
</dbReference>
<feature type="region of interest" description="Disordered" evidence="2">
    <location>
        <begin position="175"/>
        <end position="232"/>
    </location>
</feature>
<dbReference type="SMART" id="SM00343">
    <property type="entry name" value="ZnF_C2HC"/>
    <property type="match status" value="1"/>
</dbReference>
<feature type="domain" description="Integrase catalytic" evidence="4">
    <location>
        <begin position="1381"/>
        <end position="1537"/>
    </location>
</feature>
<evidence type="ECO:0000259" key="3">
    <source>
        <dbReference type="PROSITE" id="PS50158"/>
    </source>
</evidence>
<evidence type="ECO:0000259" key="4">
    <source>
        <dbReference type="PROSITE" id="PS50994"/>
    </source>
</evidence>
<feature type="compositionally biased region" description="Basic and acidic residues" evidence="2">
    <location>
        <begin position="205"/>
        <end position="217"/>
    </location>
</feature>
<sequence>MLNAPIGPWSPLPWSSVKQPGCGCRRKEASWPPVRELFPQQEDRFRSSLSAGFAAGLASGFVCRQPRFSRLERAASPPWLPGNEELAKIAAGERPLGFYCLRSPADERAMVLCELQTKEDGKRRFHIPASKGTAVSAAAAEGSVHWKVKRGSRALGEFSENSLVVERKERLERSSAQGRWRRWSHSGDTGGVSSGGPDGSSGYESEEKQSAPRRDGWDGWAEDGSWGGGSFSEAFGTWRGRRGFNENWSWKSDVEPDATIKDDPNDEETEDLRGKVKVVGGQAGPERKGTGKVSNTYPPVFRAKPQESYQEWKRSVEFWIGGEGEQLPVELIGPRMMVQLKDRAAQLVKHLHINDMNGPNGKQVIFKEPEKSPLIKQVDRHRVDEHRRRLMQLNRAPGESMESYVTRAGVYRSHLLGVDPNMAMGEAFYVGHLLDHAKLTKRDRAMIKTKAGDLTDEEKVTSAMIELASEMDGESGFPVGASEPNLARNGEEWLLQRDPRNNGRQPTGQPGGRALRGAFLAEADEESVLGEDFGGETDGPEADAAPPELLHLEHEAFGTQFKARQKIAEVRKLRQYYQKPDTEEKKKWLTEQMKKNPCHACGQLGHWSRECPMKAQQVLFTKSRPSTFTSAPSRVATIPEEDEGAEWALLASLCSKGAGASDAGSRATGQYMGATGVFVSVRESATKQVHTAFSTVSMGLYDVCWSMQQLAFKVILDIGCMRSVVGVRWATEVLERWKAEGRWHRVEKENEAFRFGDGEVLHSRYRMEFIGSFAGEPVVYGFSVVEGVCPPLFSRSGCTQLGVVIDCEHHSISSRRLGIKSFGLGRAEGHYTLCIDDPGMDVAAIDLPRDFSLGAGMDAMSICSEVLPEKPEDCPTLENISDEDDFAMVTDQGEDKDPRRRKAKQPPPRAAATPMPPTSLLAPAIDPVAVGSSDLTAEEIALLTKRRQKAAQAKSKAQQHRALTGEKADYPSLSHVWSAEVGLNLAAATRSRMVTFGWKRMLWQLRVKKAIEQEGTKRWKRNPRWLAKLFGKEVAALWGHFGAMRQKINNPAVAEGQKTMEMVMHAAADPGSYCVMEMGSVDVGCGPDFQEKSKKFIAEVREQKPDLVIIRPVPWLLRATEADEQLWERRRLQLPLWHVVLELWKLQDEAGRLVVLSQPVASEALFLTFLKERREVLRVVVATCAFAEDGQALRQQPEELYLEVNEGKFAAALQYRSWCQCPPAAHARSRNEGVGPSSGWTARLCRHVLAAAEQSLTTHREASYLGLADAVPSSEVRIWETAPVSSASVPEENLRKALQENGATGERFDFVTFEGPSLQQPRRLRHTVAHLHVTLGRPSNERLARMLVLSGGQKSVVELANNLRCQVCSMVQPPHAMPQVAYTKPKQFNERVSGDTFFIWDQAGTKFAVTHFIDGLTDYRLGDLTDRPDSSFSREVLQDLWYATFGPPDLLLTDGGTEFAGHVEILNQLIPEGAKWRMGQAERHGGIVKLMIMRMAKALSLKGLDSMRQAALAAFSAKNRLMNKGGVSPIQAVTGRSSPLPGSLMNQLGTGRMRYQYNQAMETNEALRRADRVRHGAVEAFHWLDAHTTLRKALTTRSRPPTLEGIREGAVVYVYDPPNSRRGQARRLQDNESWSGPGVIVCVERDTPVPQRLWVRLRGRVKAFPLEKVRLATIDEMASAQYVRESLAEVEKELQGGQMLVEEDELPAVEGKGKATRKREDSSSSSSSSSEEDMAANEVTDEQAQLHEERAKLLDDVPMSVRQNLQEKRVAEKDGPLPTDPHELDFAKKRRLFDKLAKDLEPPTTLQEGQIRDHLSKIYGQFKEVKKAMKKQRPVGGRKRNGRRGQAASSAAVLVAEEVDVGEWFRPGEYEAMFMDTVGHWTLWSASSKHAGEQGLTSIAASLKKVDAEALAEGVTQVKTGKARVEYRWGDLSPEWRKAFVEPLKKAVGVYLDHHGIQGVPKGQVVDPQRVLSSQFVLTNKGAEDLENAELKARWIFGGHRDPDAGLYATSSPTASTLGHNLLNFVAVQMGWVVHYEDVSAAFLQGKELPRTEKVYVRVPAGYPEEVAEFLLAGLQGDSRPDLVQLTKAGFGLPESPRLWYLEYKDTIEELGLRELALVPGLFRAFHPDGTLRAMASIHVDDTRYAGDESSQVLWDALHQKLKFGKLRRATEGWPDGWQKFCGRWEKQCPTTFEMWVSTQEYVKSIPLARGREEKTVPTANARGSSTSGSTVTSTSTSGGSSTLGSAVTSTSTSGGSSTLGSAVTSTTTSGGSELSLDMPAADGNDKVVIEMMHDQITGVNEEPELSPEERKLIGSIVGQLNWAARQGRYDLSFVSSMVQQLAGQGRAEALKWVNSAVRRAREGCDSVIRRFPCALDEMLIVSEWPVYIVEAMSSKIQRVVRCSMSAEVSSLATAFEHGDYARAVWAELVDHTFKLGQWKLSAAKWRHLLVTDAKTGYDAIASEVLPSDRKIAIDVGVLREGLLEPHSENYIRWVPGSEMPGDGLTKWAHNQVLTKVMCDGEWLCALEGEKRTLPSLEDYLKNEQVAELPFSEGKLGGHLWDGGILMAIWAAQRCDALAGHRVLELGSGVGLLGIVLARCCAASVVLSDFGPNEGAVEVAEDKDRLIPPLLLSRLRDNVMRNRLSNAEDVVYYAADLPALAAAIAAHLLPRGLAFVAVPRRQWRGAQASERSTAEDLIKALEPFGEVQVEEFIGYCCTLEEHPVALIQLQRSAD</sequence>
<feature type="domain" description="CCHC-type" evidence="3">
    <location>
        <begin position="598"/>
        <end position="612"/>
    </location>
</feature>
<dbReference type="InterPro" id="IPR036875">
    <property type="entry name" value="Znf_CCHC_sf"/>
</dbReference>
<evidence type="ECO:0000313" key="6">
    <source>
        <dbReference type="Proteomes" id="UP000601435"/>
    </source>
</evidence>
<dbReference type="Pfam" id="PF10294">
    <property type="entry name" value="Methyltransf_16"/>
    <property type="match status" value="1"/>
</dbReference>
<feature type="region of interest" description="Disordered" evidence="2">
    <location>
        <begin position="878"/>
        <end position="922"/>
    </location>
</feature>
<dbReference type="PANTHER" id="PTHR14614">
    <property type="entry name" value="HEPATOCELLULAR CARCINOMA-ASSOCIATED ANTIGEN"/>
    <property type="match status" value="1"/>
</dbReference>
<dbReference type="GO" id="GO:0008270">
    <property type="term" value="F:zinc ion binding"/>
    <property type="evidence" value="ECO:0007669"/>
    <property type="project" value="UniProtKB-KW"/>
</dbReference>
<dbReference type="SUPFAM" id="SSF57756">
    <property type="entry name" value="Retrovirus zinc finger-like domains"/>
    <property type="match status" value="1"/>
</dbReference>
<dbReference type="InterPro" id="IPR029063">
    <property type="entry name" value="SAM-dependent_MTases_sf"/>
</dbReference>
<dbReference type="SUPFAM" id="SSF53335">
    <property type="entry name" value="S-adenosyl-L-methionine-dependent methyltransferases"/>
    <property type="match status" value="1"/>
</dbReference>
<feature type="region of interest" description="Disordered" evidence="2">
    <location>
        <begin position="1698"/>
        <end position="1742"/>
    </location>
</feature>
<gene>
    <name evidence="5" type="primary">EFHC1</name>
    <name evidence="5" type="ORF">SNEC2469_LOCUS12066</name>
</gene>
<dbReference type="GO" id="GO:0015074">
    <property type="term" value="P:DNA integration"/>
    <property type="evidence" value="ECO:0007669"/>
    <property type="project" value="InterPro"/>
</dbReference>
<dbReference type="InterPro" id="IPR001584">
    <property type="entry name" value="Integrase_cat-core"/>
</dbReference>
<dbReference type="SUPFAM" id="SSF53098">
    <property type="entry name" value="Ribonuclease H-like"/>
    <property type="match status" value="1"/>
</dbReference>
<dbReference type="Pfam" id="PF00098">
    <property type="entry name" value="zf-CCHC"/>
    <property type="match status" value="1"/>
</dbReference>
<accession>A0A812RHM8</accession>
<dbReference type="CDD" id="cd02440">
    <property type="entry name" value="AdoMet_MTases"/>
    <property type="match status" value="1"/>
</dbReference>
<dbReference type="EMBL" id="CAJNJA010019109">
    <property type="protein sequence ID" value="CAE7438802.1"/>
    <property type="molecule type" value="Genomic_DNA"/>
</dbReference>
<dbReference type="InterPro" id="IPR012337">
    <property type="entry name" value="RNaseH-like_sf"/>
</dbReference>
<dbReference type="GO" id="GO:0003676">
    <property type="term" value="F:nucleic acid binding"/>
    <property type="evidence" value="ECO:0007669"/>
    <property type="project" value="InterPro"/>
</dbReference>
<evidence type="ECO:0000256" key="2">
    <source>
        <dbReference type="SAM" id="MobiDB-lite"/>
    </source>
</evidence>
<dbReference type="PROSITE" id="PS50994">
    <property type="entry name" value="INTEGRASE"/>
    <property type="match status" value="1"/>
</dbReference>
<organism evidence="5 6">
    <name type="scientific">Symbiodinium necroappetens</name>
    <dbReference type="NCBI Taxonomy" id="1628268"/>
    <lineage>
        <taxon>Eukaryota</taxon>
        <taxon>Sar</taxon>
        <taxon>Alveolata</taxon>
        <taxon>Dinophyceae</taxon>
        <taxon>Suessiales</taxon>
        <taxon>Symbiodiniaceae</taxon>
        <taxon>Symbiodinium</taxon>
    </lineage>
</organism>
<evidence type="ECO:0000313" key="5">
    <source>
        <dbReference type="EMBL" id="CAE7438802.1"/>
    </source>
</evidence>
<feature type="compositionally biased region" description="Pro residues" evidence="2">
    <location>
        <begin position="905"/>
        <end position="917"/>
    </location>
</feature>
<proteinExistence type="predicted"/>
<keyword evidence="1" id="KW-0862">Zinc</keyword>
<keyword evidence="1" id="KW-0479">Metal-binding</keyword>
<feature type="compositionally biased region" description="Low complexity" evidence="2">
    <location>
        <begin position="2224"/>
        <end position="2273"/>
    </location>
</feature>
<dbReference type="InterPro" id="IPR013103">
    <property type="entry name" value="RVT_2"/>
</dbReference>
<comment type="caution">
    <text evidence="5">The sequence shown here is derived from an EMBL/GenBank/DDBJ whole genome shotgun (WGS) entry which is preliminary data.</text>
</comment>
<feature type="region of interest" description="Disordered" evidence="2">
    <location>
        <begin position="2213"/>
        <end position="2280"/>
    </location>
</feature>
<dbReference type="Gene3D" id="3.40.50.150">
    <property type="entry name" value="Vaccinia Virus protein VP39"/>
    <property type="match status" value="1"/>
</dbReference>
<dbReference type="Proteomes" id="UP000601435">
    <property type="component" value="Unassembled WGS sequence"/>
</dbReference>
<dbReference type="PROSITE" id="PS50158">
    <property type="entry name" value="ZF_CCHC"/>
    <property type="match status" value="1"/>
</dbReference>
<dbReference type="InterPro" id="IPR019410">
    <property type="entry name" value="Methyltransf_16"/>
</dbReference>
<feature type="compositionally biased region" description="Gly residues" evidence="2">
    <location>
        <begin position="188"/>
        <end position="199"/>
    </location>
</feature>
<dbReference type="Gene3D" id="4.10.60.10">
    <property type="entry name" value="Zinc finger, CCHC-type"/>
    <property type="match status" value="1"/>
</dbReference>
<protein>
    <submittedName>
        <fullName evidence="5">EFHC1 protein</fullName>
    </submittedName>
</protein>
<dbReference type="InterPro" id="IPR036397">
    <property type="entry name" value="RNaseH_sf"/>
</dbReference>
<keyword evidence="1" id="KW-0863">Zinc-finger</keyword>
<name>A0A812RHM8_9DINO</name>
<dbReference type="OrthoDB" id="444068at2759"/>
<reference evidence="5" key="1">
    <citation type="submission" date="2021-02" db="EMBL/GenBank/DDBJ databases">
        <authorList>
            <person name="Dougan E. K."/>
            <person name="Rhodes N."/>
            <person name="Thang M."/>
            <person name="Chan C."/>
        </authorList>
    </citation>
    <scope>NUCLEOTIDE SEQUENCE</scope>
</reference>
<evidence type="ECO:0000256" key="1">
    <source>
        <dbReference type="PROSITE-ProRule" id="PRU00047"/>
    </source>
</evidence>
<dbReference type="InterPro" id="IPR001878">
    <property type="entry name" value="Znf_CCHC"/>
</dbReference>
<feature type="region of interest" description="Disordered" evidence="2">
    <location>
        <begin position="494"/>
        <end position="514"/>
    </location>
</feature>
<feature type="region of interest" description="Disordered" evidence="2">
    <location>
        <begin position="280"/>
        <end position="299"/>
    </location>
</feature>
<keyword evidence="6" id="KW-1185">Reference proteome</keyword>